<proteinExistence type="predicted"/>
<evidence type="ECO:0000313" key="2">
    <source>
        <dbReference type="EMBL" id="EXC31342.1"/>
    </source>
</evidence>
<dbReference type="OrthoDB" id="591587at2759"/>
<dbReference type="PANTHER" id="PTHR31170:SF17">
    <property type="match status" value="1"/>
</dbReference>
<keyword evidence="1" id="KW-0472">Membrane</keyword>
<evidence type="ECO:0000256" key="1">
    <source>
        <dbReference type="SAM" id="Phobius"/>
    </source>
</evidence>
<keyword evidence="3" id="KW-1185">Reference proteome</keyword>
<accession>W9SGF5</accession>
<keyword evidence="1" id="KW-0812">Transmembrane</keyword>
<evidence type="ECO:0000313" key="3">
    <source>
        <dbReference type="Proteomes" id="UP000030645"/>
    </source>
</evidence>
<sequence>MAANDCGARLSRDHDIVIINVDGLAAELQNLMADNLFMPQECCIFRVPTILLRHNAEAYAPNAFSIGPFHYKRSPLMEATQKIKVRYLHDLISGGQPSPQRRLRDVIKAVTDVHEAACKYYAGPIGMTMNEFVQVMVLDGCFIIELFRKKACQNLRGLDDPVFEMSCLLQFLYHDLIMLENQIPWVVLETLFNLPFVTRIDKRPLVQLAIEFFGNIFPTSSSNSLQTLLYPQNEIKHILDMLRNSLVWPSSVTNEADLNWQPMPSVTSLKKAGIKFKKGKNSKSILDVKFNKGVLEIPPLLVQETTEPLFRNLISFEQCCPGCQPVITTYAILMDNLINTNDDIESLSRIGILENWLSVDEATKFFNELYTDTYVKENYYLNLTKQVNEHCKRQWPRYRTVLVRDYFNHPWAFISLGVATFITVCTFIQTLFTIMK</sequence>
<dbReference type="Proteomes" id="UP000030645">
    <property type="component" value="Unassembled WGS sequence"/>
</dbReference>
<reference evidence="3" key="1">
    <citation type="submission" date="2013-01" db="EMBL/GenBank/DDBJ databases">
        <title>Draft Genome Sequence of a Mulberry Tree, Morus notabilis C.K. Schneid.</title>
        <authorList>
            <person name="He N."/>
            <person name="Zhao S."/>
        </authorList>
    </citation>
    <scope>NUCLEOTIDE SEQUENCE</scope>
</reference>
<protein>
    <submittedName>
        <fullName evidence="2">Uncharacterized protein</fullName>
    </submittedName>
</protein>
<gene>
    <name evidence="2" type="ORF">L484_017622</name>
</gene>
<dbReference type="EMBL" id="KE346255">
    <property type="protein sequence ID" value="EXC31342.1"/>
    <property type="molecule type" value="Genomic_DNA"/>
</dbReference>
<feature type="transmembrane region" description="Helical" evidence="1">
    <location>
        <begin position="411"/>
        <end position="434"/>
    </location>
</feature>
<dbReference type="eggNOG" id="ENOG502QV2F">
    <property type="taxonomic scope" value="Eukaryota"/>
</dbReference>
<dbReference type="PANTHER" id="PTHR31170">
    <property type="entry name" value="BNAC04G53230D PROTEIN"/>
    <property type="match status" value="1"/>
</dbReference>
<organism evidence="2 3">
    <name type="scientific">Morus notabilis</name>
    <dbReference type="NCBI Taxonomy" id="981085"/>
    <lineage>
        <taxon>Eukaryota</taxon>
        <taxon>Viridiplantae</taxon>
        <taxon>Streptophyta</taxon>
        <taxon>Embryophyta</taxon>
        <taxon>Tracheophyta</taxon>
        <taxon>Spermatophyta</taxon>
        <taxon>Magnoliopsida</taxon>
        <taxon>eudicotyledons</taxon>
        <taxon>Gunneridae</taxon>
        <taxon>Pentapetalae</taxon>
        <taxon>rosids</taxon>
        <taxon>fabids</taxon>
        <taxon>Rosales</taxon>
        <taxon>Moraceae</taxon>
        <taxon>Moreae</taxon>
        <taxon>Morus</taxon>
    </lineage>
</organism>
<dbReference type="InterPro" id="IPR004158">
    <property type="entry name" value="DUF247_pln"/>
</dbReference>
<dbReference type="STRING" id="981085.W9SGF5"/>
<name>W9SGF5_9ROSA</name>
<keyword evidence="1" id="KW-1133">Transmembrane helix</keyword>
<dbReference type="Pfam" id="PF03140">
    <property type="entry name" value="DUF247"/>
    <property type="match status" value="1"/>
</dbReference>
<dbReference type="KEGG" id="mnt:21400612"/>
<dbReference type="AlphaFoldDB" id="W9SGF5"/>